<organism evidence="1 2">
    <name type="scientific">Cirrhinus mrigala</name>
    <name type="common">Mrigala</name>
    <dbReference type="NCBI Taxonomy" id="683832"/>
    <lineage>
        <taxon>Eukaryota</taxon>
        <taxon>Metazoa</taxon>
        <taxon>Chordata</taxon>
        <taxon>Craniata</taxon>
        <taxon>Vertebrata</taxon>
        <taxon>Euteleostomi</taxon>
        <taxon>Actinopterygii</taxon>
        <taxon>Neopterygii</taxon>
        <taxon>Teleostei</taxon>
        <taxon>Ostariophysi</taxon>
        <taxon>Cypriniformes</taxon>
        <taxon>Cyprinidae</taxon>
        <taxon>Labeoninae</taxon>
        <taxon>Labeonini</taxon>
        <taxon>Cirrhinus</taxon>
    </lineage>
</organism>
<dbReference type="AlphaFoldDB" id="A0ABD0NGL7"/>
<comment type="caution">
    <text evidence="1">The sequence shown here is derived from an EMBL/GenBank/DDBJ whole genome shotgun (WGS) entry which is preliminary data.</text>
</comment>
<proteinExistence type="predicted"/>
<name>A0ABD0NGL7_CIRMR</name>
<sequence>DASSIEGHVNVLHIQYSKMRPDTLVVKDRMQRTFADGMTVEDTLKKYPFLKTPSG</sequence>
<gene>
    <name evidence="1" type="ORF">M9458_043208</name>
</gene>
<evidence type="ECO:0000313" key="2">
    <source>
        <dbReference type="Proteomes" id="UP001529510"/>
    </source>
</evidence>
<feature type="non-terminal residue" evidence="1">
    <location>
        <position position="55"/>
    </location>
</feature>
<protein>
    <submittedName>
        <fullName evidence="1">Uncharacterized protein</fullName>
    </submittedName>
</protein>
<accession>A0ABD0NGL7</accession>
<reference evidence="1 2" key="1">
    <citation type="submission" date="2024-05" db="EMBL/GenBank/DDBJ databases">
        <title>Genome sequencing and assembly of Indian major carp, Cirrhinus mrigala (Hamilton, 1822).</title>
        <authorList>
            <person name="Mohindra V."/>
            <person name="Chowdhury L.M."/>
            <person name="Lal K."/>
            <person name="Jena J.K."/>
        </authorList>
    </citation>
    <scope>NUCLEOTIDE SEQUENCE [LARGE SCALE GENOMIC DNA]</scope>
    <source>
        <strain evidence="1">CM1030</strain>
        <tissue evidence="1">Blood</tissue>
    </source>
</reference>
<feature type="non-terminal residue" evidence="1">
    <location>
        <position position="1"/>
    </location>
</feature>
<keyword evidence="2" id="KW-1185">Reference proteome</keyword>
<dbReference type="Proteomes" id="UP001529510">
    <property type="component" value="Unassembled WGS sequence"/>
</dbReference>
<dbReference type="EMBL" id="JAMKFB020000022">
    <property type="protein sequence ID" value="KAL0159483.1"/>
    <property type="molecule type" value="Genomic_DNA"/>
</dbReference>
<evidence type="ECO:0000313" key="1">
    <source>
        <dbReference type="EMBL" id="KAL0159483.1"/>
    </source>
</evidence>